<dbReference type="Gene3D" id="3.60.160.10">
    <property type="entry name" value="Mitochondrial biogenesis AIM24"/>
    <property type="match status" value="1"/>
</dbReference>
<reference evidence="7 8" key="1">
    <citation type="submission" date="2015-11" db="EMBL/GenBank/DDBJ databases">
        <title>The genome of Debaryomyces fabryi.</title>
        <authorList>
            <person name="Tafer H."/>
            <person name="Lopandic K."/>
        </authorList>
    </citation>
    <scope>NUCLEOTIDE SEQUENCE [LARGE SCALE GENOMIC DNA]</scope>
    <source>
        <strain evidence="7 8">CBS 789</strain>
    </source>
</reference>
<evidence type="ECO:0000256" key="3">
    <source>
        <dbReference type="ARBA" id="ARBA00013287"/>
    </source>
</evidence>
<dbReference type="GO" id="GO:0005743">
    <property type="term" value="C:mitochondrial inner membrane"/>
    <property type="evidence" value="ECO:0007669"/>
    <property type="project" value="TreeGrafter"/>
</dbReference>
<evidence type="ECO:0000256" key="5">
    <source>
        <dbReference type="ARBA" id="ARBA00023128"/>
    </source>
</evidence>
<dbReference type="PANTHER" id="PTHR36959">
    <property type="entry name" value="ALTERED INHERITANCE OF MITOCHONDRIA PROTEIN 24, MITOCHONDRIAL"/>
    <property type="match status" value="1"/>
</dbReference>
<dbReference type="EMBL" id="LMYN01000008">
    <property type="protein sequence ID" value="KSA03511.1"/>
    <property type="molecule type" value="Genomic_DNA"/>
</dbReference>
<keyword evidence="8" id="KW-1185">Reference proteome</keyword>
<dbReference type="Pfam" id="PF01987">
    <property type="entry name" value="AIM24"/>
    <property type="match status" value="1"/>
</dbReference>
<name>A0A0V1Q4U7_9ASCO</name>
<dbReference type="Proteomes" id="UP000054251">
    <property type="component" value="Unassembled WGS sequence"/>
</dbReference>
<dbReference type="PANTHER" id="PTHR36959:SF2">
    <property type="entry name" value="ALTERED INHERITANCE OF MITOCHONDRIA PROTEIN 24, MITOCHONDRIAL"/>
    <property type="match status" value="1"/>
</dbReference>
<comment type="similarity">
    <text evidence="2 6">Belongs to the AIM24 family.</text>
</comment>
<dbReference type="GeneID" id="26837659"/>
<dbReference type="RefSeq" id="XP_015469613.1">
    <property type="nucleotide sequence ID" value="XM_015609480.1"/>
</dbReference>
<comment type="subcellular location">
    <subcellularLocation>
        <location evidence="1 6">Mitochondrion</location>
    </subcellularLocation>
</comment>
<evidence type="ECO:0000256" key="4">
    <source>
        <dbReference type="ARBA" id="ARBA00022946"/>
    </source>
</evidence>
<accession>A0A0V1Q4U7</accession>
<gene>
    <name evidence="7" type="ORF">AC631_00650</name>
</gene>
<sequence length="327" mass="36748">MIPIKSIRVVERSLGAFGLRSISILSKFKFNKSRDISKEISNDSLPKGTGNGPFIELPSFKPLGNPSDLLNITLPQSSKLSIRNGTIIGINGDLKNLTSVPQILHKTEYQELMSNSSVSLLINGGMNNYSIIEVNSIEDKWTILNDKNIIAWTGFNLQLDPIEVLEKCNSFQTNGKGIIIVNGEEQLFDITLSANEQIIINPNSLVAYNSSISYATLNSPWTQPLNFFRKFQFPTIAHSSINSVKSFIGSQYSRIISSLGINNEMKVLTGYYNSFKQFITFNVINKFYNKPIYFKITGPGRLLLDNNNHLPNRKNFSKKEINDILRN</sequence>
<dbReference type="SUPFAM" id="SSF51219">
    <property type="entry name" value="TRAP-like"/>
    <property type="match status" value="1"/>
</dbReference>
<organism evidence="7 8">
    <name type="scientific">Debaryomyces fabryi</name>
    <dbReference type="NCBI Taxonomy" id="58627"/>
    <lineage>
        <taxon>Eukaryota</taxon>
        <taxon>Fungi</taxon>
        <taxon>Dikarya</taxon>
        <taxon>Ascomycota</taxon>
        <taxon>Saccharomycotina</taxon>
        <taxon>Pichiomycetes</taxon>
        <taxon>Debaryomycetaceae</taxon>
        <taxon>Debaryomyces</taxon>
    </lineage>
</organism>
<evidence type="ECO:0000256" key="1">
    <source>
        <dbReference type="ARBA" id="ARBA00004173"/>
    </source>
</evidence>
<dbReference type="AlphaFoldDB" id="A0A0V1Q4U7"/>
<dbReference type="InterPro" id="IPR016031">
    <property type="entry name" value="Trp_RNA-bd_attenuator-like_dom"/>
</dbReference>
<dbReference type="InterPro" id="IPR036983">
    <property type="entry name" value="AIM24_sf"/>
</dbReference>
<evidence type="ECO:0000313" key="8">
    <source>
        <dbReference type="Proteomes" id="UP000054251"/>
    </source>
</evidence>
<dbReference type="InterPro" id="IPR002838">
    <property type="entry name" value="AIM24"/>
</dbReference>
<proteinExistence type="inferred from homology"/>
<evidence type="ECO:0000256" key="6">
    <source>
        <dbReference type="RuleBase" id="RU363045"/>
    </source>
</evidence>
<keyword evidence="5 6" id="KW-0496">Mitochondrion</keyword>
<keyword evidence="4" id="KW-0809">Transit peptide</keyword>
<comment type="caution">
    <text evidence="7">The sequence shown here is derived from an EMBL/GenBank/DDBJ whole genome shotgun (WGS) entry which is preliminary data.</text>
</comment>
<evidence type="ECO:0000256" key="2">
    <source>
        <dbReference type="ARBA" id="ARBA00009322"/>
    </source>
</evidence>
<protein>
    <recommendedName>
        <fullName evidence="3 6">Altered inheritance of mitochondria protein 24, mitochondrial</fullName>
    </recommendedName>
</protein>
<dbReference type="OrthoDB" id="5295771at2759"/>
<dbReference type="GO" id="GO:0007007">
    <property type="term" value="P:inner mitochondrial membrane organization"/>
    <property type="evidence" value="ECO:0007669"/>
    <property type="project" value="TreeGrafter"/>
</dbReference>
<evidence type="ECO:0000313" key="7">
    <source>
        <dbReference type="EMBL" id="KSA03511.1"/>
    </source>
</evidence>